<accession>A0A0C3FYX3</accession>
<evidence type="ECO:0000313" key="2">
    <source>
        <dbReference type="EMBL" id="KIM84839.1"/>
    </source>
</evidence>
<sequence length="251" mass="28385">MTFINSYKPPTPRKSFLSTLEENPYDINFAFTLPTTFETPRVKLIPFIPSQHAERFFESTKGHDLFRYVLFSCTTLEELLGIVEWLRRDSSNVLLLIIDKTKVDPTDRNLGGSMAGIIGLFHNSKQNLSTEIGPVVILPPFQRTHVCRNAIGLMMRYCLELPSAGGLGYRRVQWSANSLNLASIKVAERMGFVREGTLRWSWVLPEGKEGKKSREGDPASGLGRDSVVLAVCWDDWEGGVREHVDRLIEKV</sequence>
<dbReference type="SUPFAM" id="SSF55729">
    <property type="entry name" value="Acyl-CoA N-acyltransferases (Nat)"/>
    <property type="match status" value="1"/>
</dbReference>
<evidence type="ECO:0000313" key="3">
    <source>
        <dbReference type="Proteomes" id="UP000054166"/>
    </source>
</evidence>
<dbReference type="InterPro" id="IPR051908">
    <property type="entry name" value="Ribosomal_N-acetyltransferase"/>
</dbReference>
<dbReference type="GO" id="GO:0008999">
    <property type="term" value="F:protein-N-terminal-alanine acetyltransferase activity"/>
    <property type="evidence" value="ECO:0007669"/>
    <property type="project" value="TreeGrafter"/>
</dbReference>
<dbReference type="Gene3D" id="3.40.630.30">
    <property type="match status" value="1"/>
</dbReference>
<proteinExistence type="predicted"/>
<evidence type="ECO:0000259" key="1">
    <source>
        <dbReference type="PROSITE" id="PS51186"/>
    </source>
</evidence>
<dbReference type="OrthoDB" id="41238at2759"/>
<dbReference type="PANTHER" id="PTHR43441:SF5">
    <property type="entry name" value="FAMILY ACETYLTRANSFERASE, PUTATIVE-RELATED"/>
    <property type="match status" value="1"/>
</dbReference>
<feature type="domain" description="N-acetyltransferase" evidence="1">
    <location>
        <begin position="69"/>
        <end position="211"/>
    </location>
</feature>
<dbReference type="PROSITE" id="PS51186">
    <property type="entry name" value="GNAT"/>
    <property type="match status" value="1"/>
</dbReference>
<reference evidence="3" key="2">
    <citation type="submission" date="2015-01" db="EMBL/GenBank/DDBJ databases">
        <title>Evolutionary Origins and Diversification of the Mycorrhizal Mutualists.</title>
        <authorList>
            <consortium name="DOE Joint Genome Institute"/>
            <consortium name="Mycorrhizal Genomics Consortium"/>
            <person name="Kohler A."/>
            <person name="Kuo A."/>
            <person name="Nagy L.G."/>
            <person name="Floudas D."/>
            <person name="Copeland A."/>
            <person name="Barry K.W."/>
            <person name="Cichocki N."/>
            <person name="Veneault-Fourrey C."/>
            <person name="LaButti K."/>
            <person name="Lindquist E.A."/>
            <person name="Lipzen A."/>
            <person name="Lundell T."/>
            <person name="Morin E."/>
            <person name="Murat C."/>
            <person name="Riley R."/>
            <person name="Ohm R."/>
            <person name="Sun H."/>
            <person name="Tunlid A."/>
            <person name="Henrissat B."/>
            <person name="Grigoriev I.V."/>
            <person name="Hibbett D.S."/>
            <person name="Martin F."/>
        </authorList>
    </citation>
    <scope>NUCLEOTIDE SEQUENCE [LARGE SCALE GENOMIC DNA]</scope>
    <source>
        <strain evidence="3">F 1598</strain>
    </source>
</reference>
<dbReference type="PANTHER" id="PTHR43441">
    <property type="entry name" value="RIBOSOMAL-PROTEIN-SERINE ACETYLTRANSFERASE"/>
    <property type="match status" value="1"/>
</dbReference>
<dbReference type="Proteomes" id="UP000054166">
    <property type="component" value="Unassembled WGS sequence"/>
</dbReference>
<name>A0A0C3FYX3_PILCF</name>
<dbReference type="InterPro" id="IPR000182">
    <property type="entry name" value="GNAT_dom"/>
</dbReference>
<dbReference type="AlphaFoldDB" id="A0A0C3FYX3"/>
<dbReference type="InterPro" id="IPR016181">
    <property type="entry name" value="Acyl_CoA_acyltransferase"/>
</dbReference>
<dbReference type="HOGENOM" id="CLU_078023_0_0_1"/>
<gene>
    <name evidence="2" type="ORF">PILCRDRAFT_96591</name>
</gene>
<organism evidence="2 3">
    <name type="scientific">Piloderma croceum (strain F 1598)</name>
    <dbReference type="NCBI Taxonomy" id="765440"/>
    <lineage>
        <taxon>Eukaryota</taxon>
        <taxon>Fungi</taxon>
        <taxon>Dikarya</taxon>
        <taxon>Basidiomycota</taxon>
        <taxon>Agaricomycotina</taxon>
        <taxon>Agaricomycetes</taxon>
        <taxon>Agaricomycetidae</taxon>
        <taxon>Atheliales</taxon>
        <taxon>Atheliaceae</taxon>
        <taxon>Piloderma</taxon>
    </lineage>
</organism>
<dbReference type="EMBL" id="KN832986">
    <property type="protein sequence ID" value="KIM84839.1"/>
    <property type="molecule type" value="Genomic_DNA"/>
</dbReference>
<dbReference type="STRING" id="765440.A0A0C3FYX3"/>
<dbReference type="InParanoid" id="A0A0C3FYX3"/>
<reference evidence="2 3" key="1">
    <citation type="submission" date="2014-04" db="EMBL/GenBank/DDBJ databases">
        <authorList>
            <consortium name="DOE Joint Genome Institute"/>
            <person name="Kuo A."/>
            <person name="Tarkka M."/>
            <person name="Buscot F."/>
            <person name="Kohler A."/>
            <person name="Nagy L.G."/>
            <person name="Floudas D."/>
            <person name="Copeland A."/>
            <person name="Barry K.W."/>
            <person name="Cichocki N."/>
            <person name="Veneault-Fourrey C."/>
            <person name="LaButti K."/>
            <person name="Lindquist E.A."/>
            <person name="Lipzen A."/>
            <person name="Lundell T."/>
            <person name="Morin E."/>
            <person name="Murat C."/>
            <person name="Sun H."/>
            <person name="Tunlid A."/>
            <person name="Henrissat B."/>
            <person name="Grigoriev I.V."/>
            <person name="Hibbett D.S."/>
            <person name="Martin F."/>
            <person name="Nordberg H.P."/>
            <person name="Cantor M.N."/>
            <person name="Hua S.X."/>
        </authorList>
    </citation>
    <scope>NUCLEOTIDE SEQUENCE [LARGE SCALE GENOMIC DNA]</scope>
    <source>
        <strain evidence="2 3">F 1598</strain>
    </source>
</reference>
<dbReference type="GO" id="GO:1990189">
    <property type="term" value="F:protein N-terminal-serine acetyltransferase activity"/>
    <property type="evidence" value="ECO:0007669"/>
    <property type="project" value="TreeGrafter"/>
</dbReference>
<keyword evidence="3" id="KW-1185">Reference proteome</keyword>
<protein>
    <recommendedName>
        <fullName evidence="1">N-acetyltransferase domain-containing protein</fullName>
    </recommendedName>
</protein>
<dbReference type="Pfam" id="PF13302">
    <property type="entry name" value="Acetyltransf_3"/>
    <property type="match status" value="1"/>
</dbReference>